<gene>
    <name evidence="2" type="ORF">BU204_01675</name>
</gene>
<dbReference type="STRING" id="1912961.BU204_01675"/>
<dbReference type="Proteomes" id="UP000185596">
    <property type="component" value="Unassembled WGS sequence"/>
</dbReference>
<dbReference type="InterPro" id="IPR011990">
    <property type="entry name" value="TPR-like_helical_dom_sf"/>
</dbReference>
<dbReference type="OrthoDB" id="4506116at2"/>
<feature type="transmembrane region" description="Helical" evidence="1">
    <location>
        <begin position="48"/>
        <end position="70"/>
    </location>
</feature>
<evidence type="ECO:0000256" key="1">
    <source>
        <dbReference type="SAM" id="Phobius"/>
    </source>
</evidence>
<dbReference type="AlphaFoldDB" id="A0A1Q8CXM0"/>
<evidence type="ECO:0008006" key="4">
    <source>
        <dbReference type="Google" id="ProtNLM"/>
    </source>
</evidence>
<keyword evidence="1" id="KW-1133">Transmembrane helix</keyword>
<accession>A0A1Q8CXM0</accession>
<sequence>MGRPERRLLTRVKLLLFGAVTWFVATLLSEQLGAEAGESWWGTTVGPLLLPVLTGVAVLAGVGWLVLVLLDRPREPTEPEPPRIEHLPWHAPSEPLFGRSDELEQARDRVLRLGAVVLAGVRDIGTSAVAEHVTQRLVEKDGGDPSRIFRFDLRSRSTSEPYDAVQTAARFVTAFGVDEPSDSTDEVLDRAAEQLLDKMPGQGAILFLDNVSTPEQVAWLLRRWPTGTWPRLVVAGETAVGDAAESRVVPVLELPLVHLREIWEREVPEPAARQRILDLLRRLRGPRQDDPVDALLAASCAGRPGAVKTLAREIRRLSAVESAEESVRRMLVQLRAKGQVHGPLERVWTAILDNIRDGLTVQEAWLLRALAELPVTGITWGTVDAIVRTCAMSPPGGNATELLEALRLRNLVREQDGRYRVPQEIRGPLLRTEPAQRRAVALCAVPALVRYFAGFVEEWAGRLDVDTTKARDWFRDSEPSLRPLFQGQHRPEGELLALVFDHLCVIADGLNSWYVREQQSRGLLEVSQGLYELALANRREDVAAVAVQRIAAAHRLARRPGDALPWLDIARSHAMAVHGPVRTQLDIREWVERALLAAAGPEPDSAAIGAAMTALEALRAGADRPEQAVMLVNLGMLAILQKQPDEALECLREAEKVARDARDAGSEAHSVELQGTALATQDGTLVEAARCWQRARTVFRRIGEDPGEARCLQHLGAAALCEPGVAGLVRVGRPVPLPGPDAAAVALALLERAKELRTGQPDTELVDHYLDQARRALKS</sequence>
<dbReference type="RefSeq" id="WP_075123711.1">
    <property type="nucleotide sequence ID" value="NZ_MSIE01000002.1"/>
</dbReference>
<name>A0A1Q8CXM0_9PSEU</name>
<dbReference type="InterPro" id="IPR027417">
    <property type="entry name" value="P-loop_NTPase"/>
</dbReference>
<organism evidence="2 3">
    <name type="scientific">Actinophytocola xanthii</name>
    <dbReference type="NCBI Taxonomy" id="1912961"/>
    <lineage>
        <taxon>Bacteria</taxon>
        <taxon>Bacillati</taxon>
        <taxon>Actinomycetota</taxon>
        <taxon>Actinomycetes</taxon>
        <taxon>Pseudonocardiales</taxon>
        <taxon>Pseudonocardiaceae</taxon>
    </lineage>
</organism>
<dbReference type="Gene3D" id="1.25.40.10">
    <property type="entry name" value="Tetratricopeptide repeat domain"/>
    <property type="match status" value="1"/>
</dbReference>
<comment type="caution">
    <text evidence="2">The sequence shown here is derived from an EMBL/GenBank/DDBJ whole genome shotgun (WGS) entry which is preliminary data.</text>
</comment>
<dbReference type="SUPFAM" id="SSF48452">
    <property type="entry name" value="TPR-like"/>
    <property type="match status" value="1"/>
</dbReference>
<keyword evidence="1" id="KW-0472">Membrane</keyword>
<dbReference type="Gene3D" id="3.40.50.300">
    <property type="entry name" value="P-loop containing nucleotide triphosphate hydrolases"/>
    <property type="match status" value="1"/>
</dbReference>
<evidence type="ECO:0000313" key="3">
    <source>
        <dbReference type="Proteomes" id="UP000185596"/>
    </source>
</evidence>
<dbReference type="EMBL" id="MSIE01000002">
    <property type="protein sequence ID" value="OLF19109.1"/>
    <property type="molecule type" value="Genomic_DNA"/>
</dbReference>
<evidence type="ECO:0000313" key="2">
    <source>
        <dbReference type="EMBL" id="OLF19109.1"/>
    </source>
</evidence>
<keyword evidence="1" id="KW-0812">Transmembrane</keyword>
<reference evidence="2 3" key="1">
    <citation type="submission" date="2016-12" db="EMBL/GenBank/DDBJ databases">
        <title>The draft genome sequence of Actinophytocola sp. 11-183.</title>
        <authorList>
            <person name="Wang W."/>
            <person name="Yuan L."/>
        </authorList>
    </citation>
    <scope>NUCLEOTIDE SEQUENCE [LARGE SCALE GENOMIC DNA]</scope>
    <source>
        <strain evidence="2 3">11-183</strain>
    </source>
</reference>
<keyword evidence="3" id="KW-1185">Reference proteome</keyword>
<proteinExistence type="predicted"/>
<protein>
    <recommendedName>
        <fullName evidence="4">MalT-like TPR region domain-containing protein</fullName>
    </recommendedName>
</protein>
<dbReference type="SUPFAM" id="SSF52540">
    <property type="entry name" value="P-loop containing nucleoside triphosphate hydrolases"/>
    <property type="match status" value="1"/>
</dbReference>